<dbReference type="CDD" id="cd06261">
    <property type="entry name" value="TM_PBP2"/>
    <property type="match status" value="1"/>
</dbReference>
<keyword evidence="2 7" id="KW-0813">Transport</keyword>
<evidence type="ECO:0000256" key="5">
    <source>
        <dbReference type="ARBA" id="ARBA00022989"/>
    </source>
</evidence>
<evidence type="ECO:0000256" key="7">
    <source>
        <dbReference type="RuleBase" id="RU363032"/>
    </source>
</evidence>
<evidence type="ECO:0000313" key="9">
    <source>
        <dbReference type="EMBL" id="SHI10913.1"/>
    </source>
</evidence>
<dbReference type="GO" id="GO:0005886">
    <property type="term" value="C:plasma membrane"/>
    <property type="evidence" value="ECO:0007669"/>
    <property type="project" value="UniProtKB-SubCell"/>
</dbReference>
<protein>
    <submittedName>
        <fullName evidence="9">Peptide/nickel transport system permease protein</fullName>
    </submittedName>
</protein>
<keyword evidence="6 7" id="KW-0472">Membrane</keyword>
<dbReference type="InterPro" id="IPR045621">
    <property type="entry name" value="BPD_transp_1_N"/>
</dbReference>
<sequence>MRVLHYVLRRLAYMVPVLFGVTVLVFIISHAIPGDPASMIAGPKASREAVENIRKSHGLDRPLVVQYLTFATGLLKGDLGTSIRNHRPVTADLADFFPATLELTLASMTLCLVIGIPLGILAAIRRNRITDHIIRVFSVFGVSMPVFWLGLMLLFVFYRNLGWLPGSGRLDAVLTPPVQVTGLYLIDSLLEGNWPIFVNALWHILLPAFCLSYVYLAIITRIVRSSMIAVLGQEFITTARAYGLSEAVIVLKHAFKNSLIPTVTITGLSLGELMGGAILTETIFGWPGMGKYVVDSVNSLDFPAIMGFTLVVALVYVAMNLLVDVLYAVLNPRIRY</sequence>
<proteinExistence type="inferred from homology"/>
<dbReference type="EMBL" id="FQXS01000036">
    <property type="protein sequence ID" value="SHI10913.1"/>
    <property type="molecule type" value="Genomic_DNA"/>
</dbReference>
<evidence type="ECO:0000256" key="3">
    <source>
        <dbReference type="ARBA" id="ARBA00022475"/>
    </source>
</evidence>
<keyword evidence="3" id="KW-1003">Cell membrane</keyword>
<feature type="transmembrane region" description="Helical" evidence="7">
    <location>
        <begin position="259"/>
        <end position="284"/>
    </location>
</feature>
<dbReference type="InterPro" id="IPR000515">
    <property type="entry name" value="MetI-like"/>
</dbReference>
<dbReference type="Pfam" id="PF19300">
    <property type="entry name" value="BPD_transp_1_N"/>
    <property type="match status" value="1"/>
</dbReference>
<reference evidence="9 10" key="1">
    <citation type="submission" date="2016-11" db="EMBL/GenBank/DDBJ databases">
        <authorList>
            <person name="Jaros S."/>
            <person name="Januszkiewicz K."/>
            <person name="Wedrychowicz H."/>
        </authorList>
    </citation>
    <scope>NUCLEOTIDE SEQUENCE [LARGE SCALE GENOMIC DNA]</scope>
    <source>
        <strain evidence="9 10">DSM 9705</strain>
    </source>
</reference>
<feature type="transmembrane region" description="Helical" evidence="7">
    <location>
        <begin position="200"/>
        <end position="218"/>
    </location>
</feature>
<evidence type="ECO:0000256" key="2">
    <source>
        <dbReference type="ARBA" id="ARBA00022448"/>
    </source>
</evidence>
<evidence type="ECO:0000256" key="6">
    <source>
        <dbReference type="ARBA" id="ARBA00023136"/>
    </source>
</evidence>
<dbReference type="OrthoDB" id="9778910at2"/>
<evidence type="ECO:0000256" key="4">
    <source>
        <dbReference type="ARBA" id="ARBA00022692"/>
    </source>
</evidence>
<dbReference type="SUPFAM" id="SSF161098">
    <property type="entry name" value="MetI-like"/>
    <property type="match status" value="1"/>
</dbReference>
<dbReference type="InterPro" id="IPR035906">
    <property type="entry name" value="MetI-like_sf"/>
</dbReference>
<dbReference type="PROSITE" id="PS50928">
    <property type="entry name" value="ABC_TM1"/>
    <property type="match status" value="1"/>
</dbReference>
<name>A0A1M5YHE0_9BACT</name>
<feature type="transmembrane region" description="Helical" evidence="7">
    <location>
        <begin position="304"/>
        <end position="330"/>
    </location>
</feature>
<feature type="transmembrane region" description="Helical" evidence="7">
    <location>
        <begin position="136"/>
        <end position="158"/>
    </location>
</feature>
<evidence type="ECO:0000313" key="10">
    <source>
        <dbReference type="Proteomes" id="UP000184139"/>
    </source>
</evidence>
<dbReference type="Gene3D" id="1.10.3720.10">
    <property type="entry name" value="MetI-like"/>
    <property type="match status" value="1"/>
</dbReference>
<organism evidence="9 10">
    <name type="scientific">Desulfofustis glycolicus DSM 9705</name>
    <dbReference type="NCBI Taxonomy" id="1121409"/>
    <lineage>
        <taxon>Bacteria</taxon>
        <taxon>Pseudomonadati</taxon>
        <taxon>Thermodesulfobacteriota</taxon>
        <taxon>Desulfobulbia</taxon>
        <taxon>Desulfobulbales</taxon>
        <taxon>Desulfocapsaceae</taxon>
        <taxon>Desulfofustis</taxon>
    </lineage>
</organism>
<keyword evidence="5 7" id="KW-1133">Transmembrane helix</keyword>
<comment type="similarity">
    <text evidence="7">Belongs to the binding-protein-dependent transport system permease family.</text>
</comment>
<comment type="subcellular location">
    <subcellularLocation>
        <location evidence="1 7">Cell membrane</location>
        <topology evidence="1 7">Multi-pass membrane protein</topology>
    </subcellularLocation>
</comment>
<dbReference type="AlphaFoldDB" id="A0A1M5YHE0"/>
<dbReference type="STRING" id="1121409.SAMN02745124_03985"/>
<dbReference type="PANTHER" id="PTHR43163:SF6">
    <property type="entry name" value="DIPEPTIDE TRANSPORT SYSTEM PERMEASE PROTEIN DPPB-RELATED"/>
    <property type="match status" value="1"/>
</dbReference>
<keyword evidence="4 7" id="KW-0812">Transmembrane</keyword>
<dbReference type="PANTHER" id="PTHR43163">
    <property type="entry name" value="DIPEPTIDE TRANSPORT SYSTEM PERMEASE PROTEIN DPPB-RELATED"/>
    <property type="match status" value="1"/>
</dbReference>
<feature type="domain" description="ABC transmembrane type-1" evidence="8">
    <location>
        <begin position="97"/>
        <end position="327"/>
    </location>
</feature>
<gene>
    <name evidence="9" type="ORF">SAMN02745124_03985</name>
</gene>
<dbReference type="Pfam" id="PF00528">
    <property type="entry name" value="BPD_transp_1"/>
    <property type="match status" value="1"/>
</dbReference>
<dbReference type="GO" id="GO:0071916">
    <property type="term" value="F:dipeptide transmembrane transporter activity"/>
    <property type="evidence" value="ECO:0007669"/>
    <property type="project" value="TreeGrafter"/>
</dbReference>
<dbReference type="Proteomes" id="UP000184139">
    <property type="component" value="Unassembled WGS sequence"/>
</dbReference>
<accession>A0A1M5YHE0</accession>
<evidence type="ECO:0000256" key="1">
    <source>
        <dbReference type="ARBA" id="ARBA00004651"/>
    </source>
</evidence>
<evidence type="ECO:0000259" key="8">
    <source>
        <dbReference type="PROSITE" id="PS50928"/>
    </source>
</evidence>
<feature type="transmembrane region" description="Helical" evidence="7">
    <location>
        <begin position="103"/>
        <end position="124"/>
    </location>
</feature>
<feature type="transmembrane region" description="Helical" evidence="7">
    <location>
        <begin position="12"/>
        <end position="32"/>
    </location>
</feature>
<dbReference type="RefSeq" id="WP_073378925.1">
    <property type="nucleotide sequence ID" value="NZ_FQXS01000036.1"/>
</dbReference>
<keyword evidence="10" id="KW-1185">Reference proteome</keyword>